<keyword evidence="3 11" id="KW-0997">Cell inner membrane</keyword>
<feature type="transmembrane region" description="Helical" evidence="11">
    <location>
        <begin position="504"/>
        <end position="525"/>
    </location>
</feature>
<name>A0AAU7X907_9HYPH</name>
<dbReference type="NCBIfam" id="TIGR03030">
    <property type="entry name" value="CelA"/>
    <property type="match status" value="1"/>
</dbReference>
<evidence type="ECO:0000256" key="1">
    <source>
        <dbReference type="ARBA" id="ARBA00004429"/>
    </source>
</evidence>
<feature type="region of interest" description="Disordered" evidence="12">
    <location>
        <begin position="717"/>
        <end position="755"/>
    </location>
</feature>
<accession>A0AAU7X907</accession>
<protein>
    <recommendedName>
        <fullName evidence="11">Cellulose synthase catalytic subunit [UDP-forming]</fullName>
        <ecNumber evidence="11">2.4.1.12</ecNumber>
    </recommendedName>
</protein>
<dbReference type="Gene3D" id="2.40.10.220">
    <property type="entry name" value="predicted glycosyltransferase like domains"/>
    <property type="match status" value="1"/>
</dbReference>
<evidence type="ECO:0000256" key="10">
    <source>
        <dbReference type="ARBA" id="ARBA00048682"/>
    </source>
</evidence>
<reference evidence="15" key="1">
    <citation type="submission" date="2024-06" db="EMBL/GenBank/DDBJ databases">
        <title>Methylostella associata gen. nov., sp. nov., a novel Ancalomicrobiaceae-affiliated facultatively methylotrophic bacteria that feed on methanotrophs of the genus Methylococcus.</title>
        <authorList>
            <person name="Saltykova V."/>
            <person name="Danilova O.V."/>
            <person name="Oshkin I.Y."/>
            <person name="Belova S.E."/>
            <person name="Pimenov N.V."/>
            <person name="Dedysh S.N."/>
        </authorList>
    </citation>
    <scope>NUCLEOTIDE SEQUENCE</scope>
    <source>
        <strain evidence="15">S20</strain>
    </source>
</reference>
<keyword evidence="9 11" id="KW-0472">Membrane</keyword>
<evidence type="ECO:0000313" key="15">
    <source>
        <dbReference type="EMBL" id="XBY43407.1"/>
    </source>
</evidence>
<comment type="cofactor">
    <cofactor evidence="11">
        <name>Mg(2+)</name>
        <dbReference type="ChEBI" id="CHEBI:18420"/>
    </cofactor>
</comment>
<organism evidence="15">
    <name type="scientific">Methyloraptor flagellatus</name>
    <dbReference type="NCBI Taxonomy" id="3162530"/>
    <lineage>
        <taxon>Bacteria</taxon>
        <taxon>Pseudomonadati</taxon>
        <taxon>Pseudomonadota</taxon>
        <taxon>Alphaproteobacteria</taxon>
        <taxon>Hyphomicrobiales</taxon>
        <taxon>Ancalomicrobiaceae</taxon>
        <taxon>Methyloraptor</taxon>
    </lineage>
</organism>
<dbReference type="GO" id="GO:0006011">
    <property type="term" value="P:UDP-alpha-D-glucose metabolic process"/>
    <property type="evidence" value="ECO:0007669"/>
    <property type="project" value="InterPro"/>
</dbReference>
<keyword evidence="7 11" id="KW-0135">Cellulose biosynthesis</keyword>
<keyword evidence="8 11" id="KW-1133">Transmembrane helix</keyword>
<dbReference type="AlphaFoldDB" id="A0AAU7X907"/>
<dbReference type="GO" id="GO:0016760">
    <property type="term" value="F:cellulose synthase (UDP-forming) activity"/>
    <property type="evidence" value="ECO:0007669"/>
    <property type="project" value="UniProtKB-EC"/>
</dbReference>
<evidence type="ECO:0000256" key="3">
    <source>
        <dbReference type="ARBA" id="ARBA00022519"/>
    </source>
</evidence>
<dbReference type="SUPFAM" id="SSF53448">
    <property type="entry name" value="Nucleotide-diphospho-sugar transferases"/>
    <property type="match status" value="1"/>
</dbReference>
<keyword evidence="5 11" id="KW-0808">Transferase</keyword>
<evidence type="ECO:0000256" key="11">
    <source>
        <dbReference type="RuleBase" id="RU365020"/>
    </source>
</evidence>
<feature type="transmembrane region" description="Helical" evidence="11">
    <location>
        <begin position="409"/>
        <end position="426"/>
    </location>
</feature>
<evidence type="ECO:0000256" key="8">
    <source>
        <dbReference type="ARBA" id="ARBA00022989"/>
    </source>
</evidence>
<dbReference type="InterPro" id="IPR001173">
    <property type="entry name" value="Glyco_trans_2-like"/>
</dbReference>
<keyword evidence="4 11" id="KW-0328">Glycosyltransferase</keyword>
<dbReference type="RefSeq" id="WP_407048506.1">
    <property type="nucleotide sequence ID" value="NZ_CP158568.1"/>
</dbReference>
<dbReference type="EMBL" id="CP158568">
    <property type="protein sequence ID" value="XBY43407.1"/>
    <property type="molecule type" value="Genomic_DNA"/>
</dbReference>
<dbReference type="InterPro" id="IPR029044">
    <property type="entry name" value="Nucleotide-diphossugar_trans"/>
</dbReference>
<proteinExistence type="predicted"/>
<feature type="transmembrane region" description="Helical" evidence="11">
    <location>
        <begin position="433"/>
        <end position="451"/>
    </location>
</feature>
<keyword evidence="2 11" id="KW-1003">Cell membrane</keyword>
<comment type="subcellular location">
    <subcellularLocation>
        <location evidence="1">Cell inner membrane</location>
        <topology evidence="1">Multi-pass membrane protein</topology>
    </subcellularLocation>
</comment>
<dbReference type="SUPFAM" id="SSF141371">
    <property type="entry name" value="PilZ domain-like"/>
    <property type="match status" value="1"/>
</dbReference>
<evidence type="ECO:0000259" key="13">
    <source>
        <dbReference type="Pfam" id="PF07238"/>
    </source>
</evidence>
<feature type="domain" description="PilZ" evidence="13">
    <location>
        <begin position="563"/>
        <end position="664"/>
    </location>
</feature>
<dbReference type="PANTHER" id="PTHR43867:SF2">
    <property type="entry name" value="CELLULOSE SYNTHASE CATALYTIC SUBUNIT A [UDP-FORMING]"/>
    <property type="match status" value="1"/>
</dbReference>
<evidence type="ECO:0000256" key="9">
    <source>
        <dbReference type="ARBA" id="ARBA00023136"/>
    </source>
</evidence>
<dbReference type="KEGG" id="mflg:ABS361_15060"/>
<dbReference type="CDD" id="cd06421">
    <property type="entry name" value="CESA_CelA_like"/>
    <property type="match status" value="1"/>
</dbReference>
<dbReference type="InterPro" id="IPR003919">
    <property type="entry name" value="Cell_synth_A"/>
</dbReference>
<evidence type="ECO:0000256" key="2">
    <source>
        <dbReference type="ARBA" id="ARBA00022475"/>
    </source>
</evidence>
<feature type="transmembrane region" description="Helical" evidence="11">
    <location>
        <begin position="29"/>
        <end position="45"/>
    </location>
</feature>
<comment type="function">
    <text evidence="11">Catalytic subunit of cellulose synthase. It polymerizes uridine 5'-diphosphate glucose to cellulose.</text>
</comment>
<feature type="transmembrane region" description="Helical" evidence="11">
    <location>
        <begin position="88"/>
        <end position="108"/>
    </location>
</feature>
<dbReference type="Gene3D" id="3.90.550.10">
    <property type="entry name" value="Spore Coat Polysaccharide Biosynthesis Protein SpsA, Chain A"/>
    <property type="match status" value="1"/>
</dbReference>
<feature type="domain" description="Glycosyltransferase 2-like" evidence="14">
    <location>
        <begin position="227"/>
        <end position="418"/>
    </location>
</feature>
<feature type="transmembrane region" description="Helical" evidence="11">
    <location>
        <begin position="52"/>
        <end position="68"/>
    </location>
</feature>
<gene>
    <name evidence="15" type="primary">bcsA</name>
    <name evidence="15" type="ORF">ABS361_15060</name>
</gene>
<dbReference type="GO" id="GO:0035438">
    <property type="term" value="F:cyclic-di-GMP binding"/>
    <property type="evidence" value="ECO:0007669"/>
    <property type="project" value="InterPro"/>
</dbReference>
<evidence type="ECO:0000256" key="12">
    <source>
        <dbReference type="SAM" id="MobiDB-lite"/>
    </source>
</evidence>
<dbReference type="GO" id="GO:0030244">
    <property type="term" value="P:cellulose biosynthetic process"/>
    <property type="evidence" value="ECO:0007669"/>
    <property type="project" value="UniProtKB-KW"/>
</dbReference>
<dbReference type="GO" id="GO:0005886">
    <property type="term" value="C:plasma membrane"/>
    <property type="evidence" value="ECO:0007669"/>
    <property type="project" value="UniProtKB-SubCell"/>
</dbReference>
<keyword evidence="11" id="KW-0973">c-di-GMP</keyword>
<keyword evidence="6 11" id="KW-0812">Transmembrane</keyword>
<evidence type="ECO:0000256" key="4">
    <source>
        <dbReference type="ARBA" id="ARBA00022676"/>
    </source>
</evidence>
<dbReference type="Pfam" id="PF13632">
    <property type="entry name" value="Glyco_trans_2_3"/>
    <property type="match status" value="1"/>
</dbReference>
<dbReference type="EC" id="2.4.1.12" evidence="11"/>
<comment type="pathway">
    <text evidence="11">Glycan metabolism; bacterial cellulose biosynthesis.</text>
</comment>
<evidence type="ECO:0000256" key="6">
    <source>
        <dbReference type="ARBA" id="ARBA00022692"/>
    </source>
</evidence>
<dbReference type="InterPro" id="IPR050321">
    <property type="entry name" value="Glycosyltr_2/OpgH_subfam"/>
</dbReference>
<feature type="transmembrane region" description="Helical" evidence="11">
    <location>
        <begin position="537"/>
        <end position="559"/>
    </location>
</feature>
<evidence type="ECO:0000256" key="5">
    <source>
        <dbReference type="ARBA" id="ARBA00022679"/>
    </source>
</evidence>
<sequence>MYQILIILSIIASMAAVIAIPVGTNSQVALAAAACLSMIALFNFRTSKTLRVLFVSVGMLVVLRYLYWRTTSTLPPAGDWANFVPGVLLYGAEVFCILMMFLSLFVVIDPLERRSPRLPADDRLPSVDVLVPSYNESADLLATTLAAAKAMDYPADRLTVYLLDDGGTDEKCASADPIAAAAARQRRAELEGICAELGVVYHARAVNRHAKAGNLNAGLARSTGALVAVFDADHAPAREFLRLTVGHFLEDPRLFLVQTPHFFLNPDPIEKNLATFASMPSENEMFYDVVQRGLDKWNAAFFCGSAALLSRAALQEAGGFSGLTITEDCETALELHARGWTSRYVDTPLIAGLQPETLDSFIGQRSRWCRGMIQILLMKNPLLKRGLGLAQRLCYLSTAMFWLFPLPRLAFMVAPLCYLFFGVKIFVGNGEEFLAYTASYLAVSLMLQSYLYGRVRWPWISELYEYIQSVYLAGAIASVIVNPKKPTFNVTAKGVTLEEDHISVVARPYALMFALLLAGLAATVWRYDAEPATSDLTLFVGAWNLFNLVIAGTALGVVIEKRERRRNPRLAIARDGVILVEDREIPARIEDASIGGVRLRPVTTDLPRLTFGMTARLRVAGAPHTPETLMRVRRIDTDRQGTILGLEYAVADTAHFRVVAELMFGEASPFARFRALRRTGKGVLAGSLHFLWLAVREAWRVTRFLAVARLGFGEAGERPTKAHGAAQAPARPQPPYPPDAGGVFVTGEAPAAPRH</sequence>
<dbReference type="PANTHER" id="PTHR43867">
    <property type="entry name" value="CELLULOSE SYNTHASE CATALYTIC SUBUNIT A [UDP-FORMING]"/>
    <property type="match status" value="1"/>
</dbReference>
<dbReference type="Pfam" id="PF07238">
    <property type="entry name" value="PilZ"/>
    <property type="match status" value="1"/>
</dbReference>
<dbReference type="PRINTS" id="PR01439">
    <property type="entry name" value="CELLSNTHASEA"/>
</dbReference>
<evidence type="ECO:0000256" key="7">
    <source>
        <dbReference type="ARBA" id="ARBA00022916"/>
    </source>
</evidence>
<dbReference type="InterPro" id="IPR009875">
    <property type="entry name" value="PilZ_domain"/>
</dbReference>
<comment type="catalytic activity">
    <reaction evidence="10 11">
        <text>[(1-&gt;4)-beta-D-glucosyl](n) + UDP-alpha-D-glucose = [(1-&gt;4)-beta-D-glucosyl](n+1) + UDP + H(+)</text>
        <dbReference type="Rhea" id="RHEA:19929"/>
        <dbReference type="Rhea" id="RHEA-COMP:10033"/>
        <dbReference type="Rhea" id="RHEA-COMP:10034"/>
        <dbReference type="ChEBI" id="CHEBI:15378"/>
        <dbReference type="ChEBI" id="CHEBI:18246"/>
        <dbReference type="ChEBI" id="CHEBI:58223"/>
        <dbReference type="ChEBI" id="CHEBI:58885"/>
        <dbReference type="EC" id="2.4.1.12"/>
    </reaction>
</comment>
<evidence type="ECO:0000259" key="14">
    <source>
        <dbReference type="Pfam" id="PF13632"/>
    </source>
</evidence>